<dbReference type="Gene3D" id="3.30.2090.10">
    <property type="entry name" value="Multidrug efflux transporter AcrB TolC docking domain, DN and DC subdomains"/>
    <property type="match status" value="2"/>
</dbReference>
<evidence type="ECO:0000256" key="4">
    <source>
        <dbReference type="ARBA" id="ARBA00022692"/>
    </source>
</evidence>
<feature type="transmembrane region" description="Helical" evidence="7">
    <location>
        <begin position="12"/>
        <end position="32"/>
    </location>
</feature>
<keyword evidence="5 7" id="KW-1133">Transmembrane helix</keyword>
<keyword evidence="3" id="KW-1003">Cell membrane</keyword>
<feature type="transmembrane region" description="Helical" evidence="7">
    <location>
        <begin position="1002"/>
        <end position="1026"/>
    </location>
</feature>
<comment type="subcellular location">
    <subcellularLocation>
        <location evidence="1">Cell membrane</location>
        <topology evidence="1">Multi-pass membrane protein</topology>
    </subcellularLocation>
</comment>
<evidence type="ECO:0000313" key="9">
    <source>
        <dbReference type="Proteomes" id="UP001594351"/>
    </source>
</evidence>
<evidence type="ECO:0000256" key="5">
    <source>
        <dbReference type="ARBA" id="ARBA00022989"/>
    </source>
</evidence>
<keyword evidence="6 7" id="KW-0472">Membrane</keyword>
<dbReference type="Gene3D" id="3.30.70.1430">
    <property type="entry name" value="Multidrug efflux transporter AcrB pore domain"/>
    <property type="match status" value="2"/>
</dbReference>
<feature type="transmembrane region" description="Helical" evidence="7">
    <location>
        <begin position="346"/>
        <end position="379"/>
    </location>
</feature>
<dbReference type="Gene3D" id="3.30.70.1440">
    <property type="entry name" value="Multidrug efflux transporter AcrB pore domain"/>
    <property type="match status" value="1"/>
</dbReference>
<dbReference type="EMBL" id="JBHPBY010000112">
    <property type="protein sequence ID" value="MFC1850627.1"/>
    <property type="molecule type" value="Genomic_DNA"/>
</dbReference>
<evidence type="ECO:0000256" key="2">
    <source>
        <dbReference type="ARBA" id="ARBA00022448"/>
    </source>
</evidence>
<dbReference type="PANTHER" id="PTHR32063:SF19">
    <property type="entry name" value="CATION EFFLUX SYSTEM PROTEIN CUSA"/>
    <property type="match status" value="1"/>
</dbReference>
<evidence type="ECO:0000256" key="3">
    <source>
        <dbReference type="ARBA" id="ARBA00022475"/>
    </source>
</evidence>
<dbReference type="SUPFAM" id="SSF82693">
    <property type="entry name" value="Multidrug efflux transporter AcrB pore domain, PN1, PN2, PC1 and PC2 subdomains"/>
    <property type="match status" value="2"/>
</dbReference>
<evidence type="ECO:0000256" key="7">
    <source>
        <dbReference type="SAM" id="Phobius"/>
    </source>
</evidence>
<keyword evidence="2" id="KW-0813">Transport</keyword>
<dbReference type="Gene3D" id="1.20.1640.10">
    <property type="entry name" value="Multidrug efflux transporter AcrB transmembrane domain"/>
    <property type="match status" value="2"/>
</dbReference>
<feature type="transmembrane region" description="Helical" evidence="7">
    <location>
        <begin position="475"/>
        <end position="495"/>
    </location>
</feature>
<dbReference type="SUPFAM" id="SSF82866">
    <property type="entry name" value="Multidrug efflux transporter AcrB transmembrane domain"/>
    <property type="match status" value="2"/>
</dbReference>
<organism evidence="8 9">
    <name type="scientific">candidate division CSSED10-310 bacterium</name>
    <dbReference type="NCBI Taxonomy" id="2855610"/>
    <lineage>
        <taxon>Bacteria</taxon>
        <taxon>Bacteria division CSSED10-310</taxon>
    </lineage>
</organism>
<dbReference type="PANTHER" id="PTHR32063">
    <property type="match status" value="1"/>
</dbReference>
<dbReference type="SUPFAM" id="SSF82714">
    <property type="entry name" value="Multidrug efflux transporter AcrB TolC docking domain, DN and DC subdomains"/>
    <property type="match status" value="2"/>
</dbReference>
<dbReference type="Proteomes" id="UP001594351">
    <property type="component" value="Unassembled WGS sequence"/>
</dbReference>
<protein>
    <submittedName>
        <fullName evidence="8">Efflux RND transporter permease subunit</fullName>
    </submittedName>
</protein>
<dbReference type="Gene3D" id="3.30.70.1320">
    <property type="entry name" value="Multidrug efflux transporter AcrB pore domain like"/>
    <property type="match status" value="1"/>
</dbReference>
<keyword evidence="4 7" id="KW-0812">Transmembrane</keyword>
<reference evidence="8 9" key="1">
    <citation type="submission" date="2024-09" db="EMBL/GenBank/DDBJ databases">
        <title>Laminarin stimulates single cell rates of sulfate reduction while oxygen inhibits transcriptomic activity in coastal marine sediment.</title>
        <authorList>
            <person name="Lindsay M."/>
            <person name="Orcutt B."/>
            <person name="Emerson D."/>
            <person name="Stepanauskas R."/>
            <person name="D'Angelo T."/>
        </authorList>
    </citation>
    <scope>NUCLEOTIDE SEQUENCE [LARGE SCALE GENOMIC DNA]</scope>
    <source>
        <strain evidence="8">SAG AM-311-K15</strain>
    </source>
</reference>
<feature type="transmembrane region" description="Helical" evidence="7">
    <location>
        <begin position="862"/>
        <end position="881"/>
    </location>
</feature>
<sequence>MINYIIKASVKNRFMVIIMTILTVIIGVWAMLDTPIDAIPDLSDVQVIIFTKYTGQSPQIVEDQVTYPLTTAMLSVPFAKTVRGYSFFGFSMVYIIFEDGTDLYWARSRVLEYLNFVSGRLPSNVNPQLGPDATGVGWVYMYSLVSDRHDLQQLRSIQDWYLRYELMSLPGVAEVASGGGFVKQYQVEVDPEKLRAFGLTLKQVNAAIKKSNTDVGGRLIEMAETEYMVRGKGYISSIEDLENIPIYFDKDTHVPVFLSQVANIQIGPEIRRGVMEMNGEGETVTGVVVMRFGENTLEVIKRVKARLEELKKGLPEGVEIHTSYDRSNLIYRAINTLKTKLLEEMLVVALICVVFLLHLSSSFVAILTLPVGILMSFIIMRLLGINANIMSLSGIAIAIGVMVDAAVVLVENLHKHKEKYPERSHMEHVLKSAQEVGPALFFSLVIITVSFLPVFTLQQQEGRLFKPLAFTKTFAMGSSSLLAITLIPVLMYYFVKGKTMSEKKNPLSRFFIMIYRPIINLTLRFPRLTIIAALVITLLAWFPYAHLGSEFMPPLNEGDLLYMPTTPPGISITKAKELLQQTDKIIASHPQVAHVLGKAGRAETATDPAPLSMIETTIILKSKEEWPDGKTIEDIIKELDGMIQFPGLTNAWTMPIKTRIDMLATGIKTPIGIKLLGDSLDTLSQLGQKIEAIIGEMPETLSVYSERVVGGKYIDITIKRVEAARYGLTVQDIQDVVKSALGGMNVTWTIEGLERYPINVRYPRAMRNDVDKLKQLAVPTPMGHAVPLAHVADVTLTNGPPMIKSENSRPTAWIYVDLKTSDIGGYVKKARKLVNEQVSFPSGYFIVWSGQYEYMERAQKRLSIVLPLTLAIIFLLLYLHFRNVTESVIVMLSLPFSLVGGVVLLALFHFNLSVAVAVGFIALAGLAAETGVVMLVYLDEAFERWQREGRLKTLLDLKGSIIEGAVDRVRPKLMTVATTIIGLLPIMFGTETGTRIMKRVAAPMVGGLVTSTILTLVILPVIYYVWKQWQLRHELALATEPKEKTE</sequence>
<feature type="transmembrane region" description="Helical" evidence="7">
    <location>
        <begin position="914"/>
        <end position="938"/>
    </location>
</feature>
<dbReference type="InterPro" id="IPR004763">
    <property type="entry name" value="CusA-like"/>
</dbReference>
<dbReference type="Pfam" id="PF00873">
    <property type="entry name" value="ACR_tran"/>
    <property type="match status" value="1"/>
</dbReference>
<dbReference type="InterPro" id="IPR001036">
    <property type="entry name" value="Acrflvin-R"/>
</dbReference>
<keyword evidence="9" id="KW-1185">Reference proteome</keyword>
<comment type="caution">
    <text evidence="8">The sequence shown here is derived from an EMBL/GenBank/DDBJ whole genome shotgun (WGS) entry which is preliminary data.</text>
</comment>
<dbReference type="InterPro" id="IPR027463">
    <property type="entry name" value="AcrB_DN_DC_subdom"/>
</dbReference>
<feature type="transmembrane region" description="Helical" evidence="7">
    <location>
        <begin position="525"/>
        <end position="544"/>
    </location>
</feature>
<feature type="transmembrane region" description="Helical" evidence="7">
    <location>
        <begin position="78"/>
        <end position="97"/>
    </location>
</feature>
<name>A0ABV6YWP0_UNCC1</name>
<gene>
    <name evidence="8" type="ORF">ACFL27_10585</name>
</gene>
<accession>A0ABV6YWP0</accession>
<feature type="transmembrane region" description="Helical" evidence="7">
    <location>
        <begin position="888"/>
        <end position="908"/>
    </location>
</feature>
<evidence type="ECO:0000256" key="1">
    <source>
        <dbReference type="ARBA" id="ARBA00004651"/>
    </source>
</evidence>
<dbReference type="PRINTS" id="PR00702">
    <property type="entry name" value="ACRIFLAVINRP"/>
</dbReference>
<evidence type="ECO:0000313" key="8">
    <source>
        <dbReference type="EMBL" id="MFC1850627.1"/>
    </source>
</evidence>
<evidence type="ECO:0000256" key="6">
    <source>
        <dbReference type="ARBA" id="ARBA00023136"/>
    </source>
</evidence>
<dbReference type="NCBIfam" id="TIGR00914">
    <property type="entry name" value="2A0601"/>
    <property type="match status" value="1"/>
</dbReference>
<proteinExistence type="predicted"/>
<feature type="transmembrane region" description="Helical" evidence="7">
    <location>
        <begin position="385"/>
        <end position="410"/>
    </location>
</feature>
<feature type="transmembrane region" description="Helical" evidence="7">
    <location>
        <begin position="436"/>
        <end position="455"/>
    </location>
</feature>